<dbReference type="InterPro" id="IPR050122">
    <property type="entry name" value="RTK"/>
</dbReference>
<dbReference type="PANTHER" id="PTHR24416:SF614">
    <property type="entry name" value="PROTEIN KINASE DOMAIN-CONTAINING PROTEIN"/>
    <property type="match status" value="1"/>
</dbReference>
<dbReference type="GO" id="GO:0010976">
    <property type="term" value="P:positive regulation of neuron projection development"/>
    <property type="evidence" value="ECO:0007669"/>
    <property type="project" value="TreeGrafter"/>
</dbReference>
<dbReference type="SUPFAM" id="SSF56112">
    <property type="entry name" value="Protein kinase-like (PK-like)"/>
    <property type="match status" value="1"/>
</dbReference>
<sequence>MCDICSSLKSPQDVLPCGDEKTSKDSCLAIGCCWNETKLNNTQACHRARQHNGTCIKYPEDGICFKYLNISVPQYRNTPRFIDYSLGLNKTNEILAMFQNLITVVGTKDLTKSCLRSARTFLCQYILSPCLEDGSFIQICRRECDMYERQCPKTLQKLLGAAIVQIHSSKIDFAHISLPGDCQNLEYEEDLAKVGRHCHLTGLFNYSTLNVSTSSTTDSPPNGMAAIIAPVIVVITVLAVAFLLYRRRKNREEQAKLDSGTPSLKIRGLKWSIRDHINKMSADDQLKSMMPVNDVKKIKQFPVDRISYEKDLGEGQFGQVFQGRAVGLNEGEVDSDVIVAVKTLKKGSSPEAKSDFDQEACLMNYLCHSNIVRLLAVSAMEEPYYKLSQTTLIHMCIDIARGLEYLASYRLIHRDIAARNCLVADDLTIKIADFGMSRDIYSKSYYQIGRDTFLPVRWLSPEAILFGRYTVETDVYSYGVLLWEVFTFSMQPYYGYTNKEVLKLITKSIHLAKPEFCPNFVYQIMKKCWSEDPELRPHYDKIIDALNGAKSINDTPKSREQPESEMQPEYQNFISLAFDAKSSGRNDTHEYPLIKSAQPSNQPEALKKEGSSSSSQGGVNSGLDFDSEQVDVVERRPSNQSDTLNK</sequence>
<dbReference type="EMBL" id="CACRXK020005551">
    <property type="protein sequence ID" value="CAB4006603.1"/>
    <property type="molecule type" value="Genomic_DNA"/>
</dbReference>
<keyword evidence="2" id="KW-0808">Transferase</keyword>
<evidence type="ECO:0000256" key="9">
    <source>
        <dbReference type="PROSITE-ProRule" id="PRU00090"/>
    </source>
</evidence>
<dbReference type="FunFam" id="1.10.510.10:FF:000554">
    <property type="entry name" value="Predicted protein"/>
    <property type="match status" value="1"/>
</dbReference>
<feature type="binding site" evidence="11">
    <location>
        <position position="342"/>
    </location>
    <ligand>
        <name>ATP</name>
        <dbReference type="ChEBI" id="CHEBI:30616"/>
    </ligand>
</feature>
<dbReference type="SUPFAM" id="SSF57492">
    <property type="entry name" value="Trefoil"/>
    <property type="match status" value="1"/>
</dbReference>
<dbReference type="GO" id="GO:0005886">
    <property type="term" value="C:plasma membrane"/>
    <property type="evidence" value="ECO:0007669"/>
    <property type="project" value="TreeGrafter"/>
</dbReference>
<organism evidence="14 15">
    <name type="scientific">Paramuricea clavata</name>
    <name type="common">Red gorgonian</name>
    <name type="synonym">Violescent sea-whip</name>
    <dbReference type="NCBI Taxonomy" id="317549"/>
    <lineage>
        <taxon>Eukaryota</taxon>
        <taxon>Metazoa</taxon>
        <taxon>Cnidaria</taxon>
        <taxon>Anthozoa</taxon>
        <taxon>Octocorallia</taxon>
        <taxon>Malacalcyonacea</taxon>
        <taxon>Plexauridae</taxon>
        <taxon>Paramuricea</taxon>
    </lineage>
</organism>
<evidence type="ECO:0000256" key="12">
    <source>
        <dbReference type="SAM" id="MobiDB-lite"/>
    </source>
</evidence>
<dbReference type="Gene3D" id="1.10.510.10">
    <property type="entry name" value="Transferase(Phosphotransferase) domain 1"/>
    <property type="match status" value="1"/>
</dbReference>
<dbReference type="PANTHER" id="PTHR24416">
    <property type="entry name" value="TYROSINE-PROTEIN KINASE RECEPTOR"/>
    <property type="match status" value="1"/>
</dbReference>
<dbReference type="InterPro" id="IPR020067">
    <property type="entry name" value="Frizzled_dom"/>
</dbReference>
<evidence type="ECO:0000256" key="11">
    <source>
        <dbReference type="PROSITE-ProRule" id="PRU10141"/>
    </source>
</evidence>
<dbReference type="CDD" id="cd00192">
    <property type="entry name" value="PTKc"/>
    <property type="match status" value="1"/>
</dbReference>
<dbReference type="InterPro" id="IPR017441">
    <property type="entry name" value="Protein_kinase_ATP_BS"/>
</dbReference>
<keyword evidence="13" id="KW-0812">Transmembrane</keyword>
<dbReference type="Pfam" id="PF07714">
    <property type="entry name" value="PK_Tyr_Ser-Thr"/>
    <property type="match status" value="2"/>
</dbReference>
<keyword evidence="3 11" id="KW-0547">Nucleotide-binding</keyword>
<evidence type="ECO:0000256" key="1">
    <source>
        <dbReference type="ARBA" id="ARBA00004167"/>
    </source>
</evidence>
<keyword evidence="7 10" id="KW-1015">Disulfide bond</keyword>
<evidence type="ECO:0000313" key="15">
    <source>
        <dbReference type="Proteomes" id="UP001152795"/>
    </source>
</evidence>
<dbReference type="InterPro" id="IPR001245">
    <property type="entry name" value="Ser-Thr/Tyr_kinase_cat_dom"/>
</dbReference>
<comment type="subcellular location">
    <subcellularLocation>
        <location evidence="1">Membrane</location>
        <topology evidence="1">Single-pass membrane protein</topology>
    </subcellularLocation>
</comment>
<dbReference type="GO" id="GO:0004714">
    <property type="term" value="F:transmembrane receptor protein tyrosine kinase activity"/>
    <property type="evidence" value="ECO:0007669"/>
    <property type="project" value="UniProtKB-EC"/>
</dbReference>
<proteinExistence type="predicted"/>
<dbReference type="PROSITE" id="PS00109">
    <property type="entry name" value="PROTEIN_KINASE_TYR"/>
    <property type="match status" value="1"/>
</dbReference>
<dbReference type="GO" id="GO:0043235">
    <property type="term" value="C:receptor complex"/>
    <property type="evidence" value="ECO:0007669"/>
    <property type="project" value="TreeGrafter"/>
</dbReference>
<dbReference type="PROSITE" id="PS51448">
    <property type="entry name" value="P_TREFOIL_2"/>
    <property type="match status" value="1"/>
</dbReference>
<evidence type="ECO:0000256" key="6">
    <source>
        <dbReference type="ARBA" id="ARBA00023137"/>
    </source>
</evidence>
<keyword evidence="13" id="KW-0472">Membrane</keyword>
<keyword evidence="6" id="KW-0829">Tyrosine-protein kinase</keyword>
<dbReference type="Proteomes" id="UP001152795">
    <property type="component" value="Unassembled WGS sequence"/>
</dbReference>
<evidence type="ECO:0000256" key="2">
    <source>
        <dbReference type="ARBA" id="ARBA00022679"/>
    </source>
</evidence>
<evidence type="ECO:0000256" key="10">
    <source>
        <dbReference type="PROSITE-ProRule" id="PRU00779"/>
    </source>
</evidence>
<comment type="catalytic activity">
    <reaction evidence="8">
        <text>L-tyrosyl-[protein] + ATP = O-phospho-L-tyrosyl-[protein] + ADP + H(+)</text>
        <dbReference type="Rhea" id="RHEA:10596"/>
        <dbReference type="Rhea" id="RHEA-COMP:10136"/>
        <dbReference type="Rhea" id="RHEA-COMP:20101"/>
        <dbReference type="ChEBI" id="CHEBI:15378"/>
        <dbReference type="ChEBI" id="CHEBI:30616"/>
        <dbReference type="ChEBI" id="CHEBI:46858"/>
        <dbReference type="ChEBI" id="CHEBI:61978"/>
        <dbReference type="ChEBI" id="CHEBI:456216"/>
        <dbReference type="EC" id="2.7.10.1"/>
    </reaction>
</comment>
<keyword evidence="15" id="KW-1185">Reference proteome</keyword>
<evidence type="ECO:0000313" key="14">
    <source>
        <dbReference type="EMBL" id="CAB4006603.1"/>
    </source>
</evidence>
<dbReference type="InterPro" id="IPR036790">
    <property type="entry name" value="Frizzled_dom_sf"/>
</dbReference>
<dbReference type="InterPro" id="IPR044913">
    <property type="entry name" value="P_trefoil_dom_sf"/>
</dbReference>
<dbReference type="GO" id="GO:0005524">
    <property type="term" value="F:ATP binding"/>
    <property type="evidence" value="ECO:0007669"/>
    <property type="project" value="UniProtKB-UniRule"/>
</dbReference>
<feature type="transmembrane region" description="Helical" evidence="13">
    <location>
        <begin position="223"/>
        <end position="245"/>
    </location>
</feature>
<feature type="region of interest" description="Disordered" evidence="12">
    <location>
        <begin position="584"/>
        <end position="646"/>
    </location>
</feature>
<name>A0A6S7HRT9_PARCT</name>
<dbReference type="AlphaFoldDB" id="A0A6S7HRT9"/>
<keyword evidence="5 11" id="KW-0067">ATP-binding</keyword>
<feature type="disulfide bond" evidence="10">
    <location>
        <begin position="17"/>
        <end position="32"/>
    </location>
</feature>
<dbReference type="OrthoDB" id="3256376at2759"/>
<dbReference type="SUPFAM" id="SSF63501">
    <property type="entry name" value="Frizzled cysteine-rich domain"/>
    <property type="match status" value="1"/>
</dbReference>
<dbReference type="PROSITE" id="PS50038">
    <property type="entry name" value="FZ"/>
    <property type="match status" value="1"/>
</dbReference>
<evidence type="ECO:0000256" key="8">
    <source>
        <dbReference type="ARBA" id="ARBA00051243"/>
    </source>
</evidence>
<dbReference type="PROSITE" id="PS50011">
    <property type="entry name" value="PROTEIN_KINASE_DOM"/>
    <property type="match status" value="1"/>
</dbReference>
<keyword evidence="14" id="KW-0675">Receptor</keyword>
<dbReference type="Gene3D" id="3.30.200.20">
    <property type="entry name" value="Phosphorylase Kinase, domain 1"/>
    <property type="match status" value="1"/>
</dbReference>
<dbReference type="InterPro" id="IPR000719">
    <property type="entry name" value="Prot_kinase_dom"/>
</dbReference>
<evidence type="ECO:0000256" key="5">
    <source>
        <dbReference type="ARBA" id="ARBA00022840"/>
    </source>
</evidence>
<dbReference type="PROSITE" id="PS00107">
    <property type="entry name" value="PROTEIN_KINASE_ATP"/>
    <property type="match status" value="1"/>
</dbReference>
<dbReference type="PRINTS" id="PR00109">
    <property type="entry name" value="TYRKINASE"/>
</dbReference>
<gene>
    <name evidence="14" type="ORF">PACLA_8A000257</name>
</gene>
<evidence type="ECO:0000256" key="13">
    <source>
        <dbReference type="SAM" id="Phobius"/>
    </source>
</evidence>
<dbReference type="Gene3D" id="1.10.2000.10">
    <property type="entry name" value="Frizzled cysteine-rich domain"/>
    <property type="match status" value="1"/>
</dbReference>
<evidence type="ECO:0000256" key="3">
    <source>
        <dbReference type="ARBA" id="ARBA00022741"/>
    </source>
</evidence>
<comment type="caution">
    <text evidence="14">The sequence shown here is derived from an EMBL/GenBank/DDBJ whole genome shotgun (WGS) entry which is preliminary data.</text>
</comment>
<dbReference type="InterPro" id="IPR011009">
    <property type="entry name" value="Kinase-like_dom_sf"/>
</dbReference>
<comment type="caution">
    <text evidence="9">Lacks conserved residue(s) required for the propagation of feature annotation.</text>
</comment>
<dbReference type="InterPro" id="IPR000519">
    <property type="entry name" value="P_trefoil_dom"/>
</dbReference>
<keyword evidence="4" id="KW-0418">Kinase</keyword>
<keyword evidence="13" id="KW-1133">Transmembrane helix</keyword>
<protein>
    <submittedName>
        <fullName evidence="14">High affinity nerve growth factor receptor-like isoform X1</fullName>
    </submittedName>
</protein>
<evidence type="ECO:0000256" key="7">
    <source>
        <dbReference type="ARBA" id="ARBA00023157"/>
    </source>
</evidence>
<dbReference type="GO" id="GO:0007169">
    <property type="term" value="P:cell surface receptor protein tyrosine kinase signaling pathway"/>
    <property type="evidence" value="ECO:0007669"/>
    <property type="project" value="TreeGrafter"/>
</dbReference>
<dbReference type="InterPro" id="IPR020635">
    <property type="entry name" value="Tyr_kinase_cat_dom"/>
</dbReference>
<dbReference type="SMART" id="SM00219">
    <property type="entry name" value="TyrKc"/>
    <property type="match status" value="1"/>
</dbReference>
<accession>A0A6S7HRT9</accession>
<dbReference type="InterPro" id="IPR008266">
    <property type="entry name" value="Tyr_kinase_AS"/>
</dbReference>
<dbReference type="GO" id="GO:0051897">
    <property type="term" value="P:positive regulation of phosphatidylinositol 3-kinase/protein kinase B signal transduction"/>
    <property type="evidence" value="ECO:0007669"/>
    <property type="project" value="TreeGrafter"/>
</dbReference>
<feature type="compositionally biased region" description="Low complexity" evidence="12">
    <location>
        <begin position="611"/>
        <end position="622"/>
    </location>
</feature>
<evidence type="ECO:0000256" key="4">
    <source>
        <dbReference type="ARBA" id="ARBA00022777"/>
    </source>
</evidence>
<reference evidence="14" key="1">
    <citation type="submission" date="2020-04" db="EMBL/GenBank/DDBJ databases">
        <authorList>
            <person name="Alioto T."/>
            <person name="Alioto T."/>
            <person name="Gomez Garrido J."/>
        </authorList>
    </citation>
    <scope>NUCLEOTIDE SEQUENCE</scope>
    <source>
        <strain evidence="14">A484AB</strain>
    </source>
</reference>